<dbReference type="Proteomes" id="UP000612893">
    <property type="component" value="Unassembled WGS sequence"/>
</dbReference>
<dbReference type="GO" id="GO:0005886">
    <property type="term" value="C:plasma membrane"/>
    <property type="evidence" value="ECO:0007669"/>
    <property type="project" value="UniProtKB-SubCell"/>
</dbReference>
<evidence type="ECO:0000313" key="7">
    <source>
        <dbReference type="EMBL" id="MBJ7599441.1"/>
    </source>
</evidence>
<evidence type="ECO:0000256" key="4">
    <source>
        <dbReference type="ARBA" id="ARBA00022989"/>
    </source>
</evidence>
<dbReference type="PANTHER" id="PTHR47089:SF1">
    <property type="entry name" value="GUANOSINE ABC TRANSPORTER PERMEASE PROTEIN NUPP"/>
    <property type="match status" value="1"/>
</dbReference>
<organism evidence="7 8">
    <name type="scientific">Candidatus Nephthysia bennettiae</name>
    <dbReference type="NCBI Taxonomy" id="3127016"/>
    <lineage>
        <taxon>Bacteria</taxon>
        <taxon>Bacillati</taxon>
        <taxon>Candidatus Dormiibacterota</taxon>
        <taxon>Candidatus Dormibacteria</taxon>
        <taxon>Candidatus Dormibacterales</taxon>
        <taxon>Candidatus Dormibacteraceae</taxon>
        <taxon>Candidatus Nephthysia</taxon>
    </lineage>
</organism>
<evidence type="ECO:0000256" key="5">
    <source>
        <dbReference type="ARBA" id="ARBA00023136"/>
    </source>
</evidence>
<evidence type="ECO:0000256" key="1">
    <source>
        <dbReference type="ARBA" id="ARBA00004651"/>
    </source>
</evidence>
<dbReference type="InterPro" id="IPR001851">
    <property type="entry name" value="ABC_transp_permease"/>
</dbReference>
<feature type="transmembrane region" description="Helical" evidence="6">
    <location>
        <begin position="140"/>
        <end position="159"/>
    </location>
</feature>
<feature type="transmembrane region" description="Helical" evidence="6">
    <location>
        <begin position="12"/>
        <end position="34"/>
    </location>
</feature>
<reference evidence="7" key="1">
    <citation type="submission" date="2020-10" db="EMBL/GenBank/DDBJ databases">
        <title>Ca. Dormibacterota MAGs.</title>
        <authorList>
            <person name="Montgomery K."/>
        </authorList>
    </citation>
    <scope>NUCLEOTIDE SEQUENCE [LARGE SCALE GENOMIC DNA]</scope>
    <source>
        <strain evidence="7">SC8812_S17_10</strain>
    </source>
</reference>
<dbReference type="AlphaFoldDB" id="A0A934K0R9"/>
<feature type="transmembrane region" description="Helical" evidence="6">
    <location>
        <begin position="275"/>
        <end position="300"/>
    </location>
</feature>
<keyword evidence="4 6" id="KW-1133">Transmembrane helix</keyword>
<feature type="transmembrane region" description="Helical" evidence="6">
    <location>
        <begin position="232"/>
        <end position="255"/>
    </location>
</feature>
<gene>
    <name evidence="7" type="ORF">JF922_15355</name>
</gene>
<keyword evidence="8" id="KW-1185">Reference proteome</keyword>
<comment type="caution">
    <text evidence="7">The sequence shown here is derived from an EMBL/GenBank/DDBJ whole genome shotgun (WGS) entry which is preliminary data.</text>
</comment>
<feature type="transmembrane region" description="Helical" evidence="6">
    <location>
        <begin position="109"/>
        <end position="128"/>
    </location>
</feature>
<evidence type="ECO:0000256" key="3">
    <source>
        <dbReference type="ARBA" id="ARBA00022692"/>
    </source>
</evidence>
<feature type="transmembrane region" description="Helical" evidence="6">
    <location>
        <begin position="87"/>
        <end position="103"/>
    </location>
</feature>
<keyword evidence="2" id="KW-1003">Cell membrane</keyword>
<dbReference type="CDD" id="cd06580">
    <property type="entry name" value="TM_PBP1_transp_TpRbsC_like"/>
    <property type="match status" value="1"/>
</dbReference>
<dbReference type="PANTHER" id="PTHR47089">
    <property type="entry name" value="ABC TRANSPORTER, PERMEASE PROTEIN"/>
    <property type="match status" value="1"/>
</dbReference>
<sequence length="371" mass="38609">MSVARRLQGALLIPLISLACGFAVAAIAVLLSGADPLAAFTALFQGAFLNRNSFPETLVATVPYIFLGLAVAIGFRAGLFNIGAEGQFYLGALFGVYVGYRLHGLPAPVHITLSIAAGMLGGLLWASVPGILKARFGAHEVITTIMLNYVAFLLADWLINNGGPLADKKATAPKTPFIDPAAQLPLLLPGSRLHLGLLLALLAVPVVWFLIERTTIGFRIRAVGLNATAARAAGISVGWTLVTVMGISGALAGLAGADEVLGVSHYMPPEFSTGYGFDSIAVALLARSNPWAIVPAAFLFGAMRSGAGFMQLQTQVSSDLISIVQATVIMFVAAPLLVRWIFRLREVPAAPVQVTEAGGLGGAAAPKETVV</sequence>
<proteinExistence type="predicted"/>
<evidence type="ECO:0000256" key="6">
    <source>
        <dbReference type="SAM" id="Phobius"/>
    </source>
</evidence>
<keyword evidence="3 6" id="KW-0812">Transmembrane</keyword>
<dbReference type="Pfam" id="PF02653">
    <property type="entry name" value="BPD_transp_2"/>
    <property type="match status" value="1"/>
</dbReference>
<dbReference type="EMBL" id="JAEKNR010000154">
    <property type="protein sequence ID" value="MBJ7599441.1"/>
    <property type="molecule type" value="Genomic_DNA"/>
</dbReference>
<feature type="transmembrane region" description="Helical" evidence="6">
    <location>
        <begin position="320"/>
        <end position="342"/>
    </location>
</feature>
<evidence type="ECO:0000256" key="2">
    <source>
        <dbReference type="ARBA" id="ARBA00022475"/>
    </source>
</evidence>
<evidence type="ECO:0000313" key="8">
    <source>
        <dbReference type="Proteomes" id="UP000612893"/>
    </source>
</evidence>
<feature type="transmembrane region" description="Helical" evidence="6">
    <location>
        <begin position="54"/>
        <end position="75"/>
    </location>
</feature>
<dbReference type="PROSITE" id="PS51257">
    <property type="entry name" value="PROKAR_LIPOPROTEIN"/>
    <property type="match status" value="1"/>
</dbReference>
<protein>
    <submittedName>
        <fullName evidence="7">ABC transporter permease</fullName>
    </submittedName>
</protein>
<keyword evidence="5 6" id="KW-0472">Membrane</keyword>
<name>A0A934K0R9_9BACT</name>
<feature type="transmembrane region" description="Helical" evidence="6">
    <location>
        <begin position="193"/>
        <end position="211"/>
    </location>
</feature>
<comment type="subcellular location">
    <subcellularLocation>
        <location evidence="1">Cell membrane</location>
        <topology evidence="1">Multi-pass membrane protein</topology>
    </subcellularLocation>
</comment>
<accession>A0A934K0R9</accession>
<dbReference type="RefSeq" id="WP_338202931.1">
    <property type="nucleotide sequence ID" value="NZ_JAEKNR010000154.1"/>
</dbReference>